<organism evidence="2 3">
    <name type="scientific">Pelagibaculum spongiae</name>
    <dbReference type="NCBI Taxonomy" id="2080658"/>
    <lineage>
        <taxon>Bacteria</taxon>
        <taxon>Pseudomonadati</taxon>
        <taxon>Pseudomonadota</taxon>
        <taxon>Gammaproteobacteria</taxon>
        <taxon>Oceanospirillales</taxon>
        <taxon>Pelagibaculum</taxon>
    </lineage>
</organism>
<keyword evidence="3" id="KW-1185">Reference proteome</keyword>
<feature type="compositionally biased region" description="Polar residues" evidence="1">
    <location>
        <begin position="273"/>
        <end position="323"/>
    </location>
</feature>
<dbReference type="AlphaFoldDB" id="A0A2V1H2R0"/>
<evidence type="ECO:0000313" key="2">
    <source>
        <dbReference type="EMBL" id="PVZ70299.1"/>
    </source>
</evidence>
<dbReference type="EMBL" id="QDDL01000002">
    <property type="protein sequence ID" value="PVZ70299.1"/>
    <property type="molecule type" value="Genomic_DNA"/>
</dbReference>
<protein>
    <submittedName>
        <fullName evidence="2">Uncharacterized protein</fullName>
    </submittedName>
</protein>
<feature type="region of interest" description="Disordered" evidence="1">
    <location>
        <begin position="273"/>
        <end position="329"/>
    </location>
</feature>
<dbReference type="Proteomes" id="UP000244906">
    <property type="component" value="Unassembled WGS sequence"/>
</dbReference>
<gene>
    <name evidence="2" type="ORF">DC094_06790</name>
</gene>
<proteinExistence type="predicted"/>
<dbReference type="PROSITE" id="PS51257">
    <property type="entry name" value="PROKAR_LIPOPROTEIN"/>
    <property type="match status" value="1"/>
</dbReference>
<accession>A0A2V1H2R0</accession>
<sequence length="720" mass="76745">MMLRLAGFSITLALAIMLAGCGGSNSSQFTPGIIQGQAVKGILHNAQVAAYAIRDGQVDSTALASTTTDITGNYSLPLSDWSGPVLLILSTTANTLMQCELSLGCSESESDNNGGNSQVAMGEFFNFHQASFQLKAYMASADDFQLITPISDMAAARIEQQAVFSADDIRQQNQQARLYFDLPPEAEMLPGFAGLLSAQADQAREMALMAAFARAAAEQELSLSVYLQQMKNDFSADGQLPADSDDGHSIAELSEAAMQILPTNHAATNRLQQMRDQARQSDSTNWNGDATRVTSRSAVNQVRDSSSNLKQSIAEQLQQGSQAEDQRQADWREKMQPLTGAEQQASLLLQLLAAVSSVDLVNNAVTVNLADLLTSLGLPNASADGTITAAVAGDNTRLIINGSITVSGSTTNIEMSLLGDSLQALQDGIGNWQLEQSENINNQLTTNDLSVVFDSGDLTFIASGQYQMSAQATISQLGQQNPLSWSGGWNLKVQSDQGNLLADSQLISRLDSLPAIEDLLGATDSLPLGVWDKFSGLQLDGELLQGSQSIFNGDFALLKMSLETEGVVTQQASLNYLELTPAAGQSVENYFIQVTKGADRLTASELDFAATNGSTLEASLQISAQKVSDSWKSNAFSINGQLVLPNAQLDIQGNATLSSQLSPQDSQQMVQMIDHLNLDITLSMAGIDALTLEAEQAAYGEALSLSALVRIGFLIIRINI</sequence>
<name>A0A2V1H2R0_9GAMM</name>
<comment type="caution">
    <text evidence="2">The sequence shown here is derived from an EMBL/GenBank/DDBJ whole genome shotgun (WGS) entry which is preliminary data.</text>
</comment>
<evidence type="ECO:0000313" key="3">
    <source>
        <dbReference type="Proteomes" id="UP000244906"/>
    </source>
</evidence>
<evidence type="ECO:0000256" key="1">
    <source>
        <dbReference type="SAM" id="MobiDB-lite"/>
    </source>
</evidence>
<reference evidence="2 3" key="1">
    <citation type="submission" date="2018-04" db="EMBL/GenBank/DDBJ databases">
        <title>Thalassorhabdus spongiae gen. nov., sp. nov., isolated from a marine sponge in South-West Iceland.</title>
        <authorList>
            <person name="Knobloch S."/>
            <person name="Daussin A."/>
            <person name="Johannsson R."/>
            <person name="Marteinsson V.T."/>
        </authorList>
    </citation>
    <scope>NUCLEOTIDE SEQUENCE [LARGE SCALE GENOMIC DNA]</scope>
    <source>
        <strain evidence="2 3">Hp12</strain>
    </source>
</reference>